<keyword evidence="2" id="KW-1185">Reference proteome</keyword>
<evidence type="ECO:0000313" key="1">
    <source>
        <dbReference type="EMBL" id="GAA0600655.1"/>
    </source>
</evidence>
<accession>A0ABN1FYV9</accession>
<organism evidence="1 2">
    <name type="scientific">Virgibacillus siamensis</name>
    <dbReference type="NCBI Taxonomy" id="480071"/>
    <lineage>
        <taxon>Bacteria</taxon>
        <taxon>Bacillati</taxon>
        <taxon>Bacillota</taxon>
        <taxon>Bacilli</taxon>
        <taxon>Bacillales</taxon>
        <taxon>Bacillaceae</taxon>
        <taxon>Virgibacillus</taxon>
    </lineage>
</organism>
<dbReference type="EMBL" id="BAAADS010000012">
    <property type="protein sequence ID" value="GAA0600655.1"/>
    <property type="molecule type" value="Genomic_DNA"/>
</dbReference>
<protein>
    <submittedName>
        <fullName evidence="1">Uncharacterized protein</fullName>
    </submittedName>
</protein>
<reference evidence="1 2" key="1">
    <citation type="journal article" date="2019" name="Int. J. Syst. Evol. Microbiol.">
        <title>The Global Catalogue of Microorganisms (GCM) 10K type strain sequencing project: providing services to taxonomists for standard genome sequencing and annotation.</title>
        <authorList>
            <consortium name="The Broad Institute Genomics Platform"/>
            <consortium name="The Broad Institute Genome Sequencing Center for Infectious Disease"/>
            <person name="Wu L."/>
            <person name="Ma J."/>
        </authorList>
    </citation>
    <scope>NUCLEOTIDE SEQUENCE [LARGE SCALE GENOMIC DNA]</scope>
    <source>
        <strain evidence="1 2">JCM 15395</strain>
    </source>
</reference>
<proteinExistence type="predicted"/>
<sequence>MLAVQVVAIAAAPAEFAVDHLIGQPAVPVELLAVIVADFVVP</sequence>
<evidence type="ECO:0000313" key="2">
    <source>
        <dbReference type="Proteomes" id="UP001500866"/>
    </source>
</evidence>
<comment type="caution">
    <text evidence="1">The sequence shown here is derived from an EMBL/GenBank/DDBJ whole genome shotgun (WGS) entry which is preliminary data.</text>
</comment>
<gene>
    <name evidence="1" type="ORF">GCM10009001_16400</name>
</gene>
<name>A0ABN1FYV9_9BACI</name>
<dbReference type="Proteomes" id="UP001500866">
    <property type="component" value="Unassembled WGS sequence"/>
</dbReference>